<dbReference type="Proteomes" id="UP000031643">
    <property type="component" value="Chromosome"/>
</dbReference>
<organism evidence="2 3">
    <name type="scientific">Methyloceanibacter caenitepidi</name>
    <dbReference type="NCBI Taxonomy" id="1384459"/>
    <lineage>
        <taxon>Bacteria</taxon>
        <taxon>Pseudomonadati</taxon>
        <taxon>Pseudomonadota</taxon>
        <taxon>Alphaproteobacteria</taxon>
        <taxon>Hyphomicrobiales</taxon>
        <taxon>Hyphomicrobiaceae</taxon>
        <taxon>Methyloceanibacter</taxon>
    </lineage>
</organism>
<evidence type="ECO:0008006" key="4">
    <source>
        <dbReference type="Google" id="ProtNLM"/>
    </source>
</evidence>
<dbReference type="KEGG" id="mcg:GL4_2026"/>
<feature type="coiled-coil region" evidence="1">
    <location>
        <begin position="65"/>
        <end position="97"/>
    </location>
</feature>
<keyword evidence="3" id="KW-1185">Reference proteome</keyword>
<gene>
    <name evidence="2" type="ORF">GL4_2026</name>
</gene>
<evidence type="ECO:0000313" key="3">
    <source>
        <dbReference type="Proteomes" id="UP000031643"/>
    </source>
</evidence>
<accession>A0A0A8K3F1</accession>
<protein>
    <recommendedName>
        <fullName evidence="4">Phage DNA packaging protein, Nu1 subunit of terminase</fullName>
    </recommendedName>
</protein>
<keyword evidence="1" id="KW-0175">Coiled coil</keyword>
<dbReference type="AlphaFoldDB" id="A0A0A8K3F1"/>
<dbReference type="HOGENOM" id="CLU_118950_2_0_5"/>
<dbReference type="STRING" id="1384459.GL4_2026"/>
<evidence type="ECO:0000256" key="1">
    <source>
        <dbReference type="SAM" id="Coils"/>
    </source>
</evidence>
<name>A0A0A8K3F1_9HYPH</name>
<proteinExistence type="predicted"/>
<dbReference type="EMBL" id="AP014648">
    <property type="protein sequence ID" value="BAQ17473.1"/>
    <property type="molecule type" value="Genomic_DNA"/>
</dbReference>
<reference evidence="2 3" key="1">
    <citation type="submission" date="2014-09" db="EMBL/GenBank/DDBJ databases">
        <title>Genome sequencing of Methyloceanibacter caenitepidi Gela4.</title>
        <authorList>
            <person name="Takeuchi M."/>
            <person name="Susumu S."/>
            <person name="Kamagata Y."/>
            <person name="Oshima K."/>
            <person name="Hattori M."/>
            <person name="Iwasaki W."/>
        </authorList>
    </citation>
    <scope>NUCLEOTIDE SEQUENCE [LARGE SCALE GENOMIC DNA]</scope>
    <source>
        <strain evidence="2 3">Gela4</strain>
    </source>
</reference>
<evidence type="ECO:0000313" key="2">
    <source>
        <dbReference type="EMBL" id="BAQ17473.1"/>
    </source>
</evidence>
<sequence>MTMTEITTGNLAKLFGTTSKTIADLAKRGILVSAGKRGRWQLEPSVGGYVRHLRETAAGRGSDAGADARARLGAAQAQLAEAKAKQLSGELVEAAEVEAKWSATCRAIRSRVLAVAERMRDLPARQHVKLTRELRDALTDLSERRG</sequence>